<dbReference type="AlphaFoldDB" id="A0A927J9T9"/>
<dbReference type="RefSeq" id="WP_192037664.1">
    <property type="nucleotide sequence ID" value="NZ_JACYWE010000001.1"/>
</dbReference>
<comment type="caution">
    <text evidence="1">The sequence shown here is derived from an EMBL/GenBank/DDBJ whole genome shotgun (WGS) entry which is preliminary data.</text>
</comment>
<sequence>MTASTAPGFVIDDLSLDPYAHGFGQTPDGRTFTFQVRNHLLHVEVYRPGLSTTVPDTADVAGTADLSIVDIDVADERSVIAAVRDAVTDTEHRLDHLRVESPLSTWLHRITSLLDRREPSHARC</sequence>
<evidence type="ECO:0000313" key="2">
    <source>
        <dbReference type="Proteomes" id="UP000642993"/>
    </source>
</evidence>
<organism evidence="1 2">
    <name type="scientific">Lolliginicoccus lacisalsi</name>
    <dbReference type="NCBI Taxonomy" id="2742202"/>
    <lineage>
        <taxon>Bacteria</taxon>
        <taxon>Bacillati</taxon>
        <taxon>Actinomycetota</taxon>
        <taxon>Actinomycetes</taxon>
        <taxon>Mycobacteriales</taxon>
        <taxon>Hoyosellaceae</taxon>
        <taxon>Lolliginicoccus</taxon>
    </lineage>
</organism>
<reference evidence="1" key="1">
    <citation type="submission" date="2020-09" db="EMBL/GenBank/DDBJ databases">
        <title>Hoyosella lacisalsi sp. nov., a halotolerant actinobacterium isolated from soil of Lake Gudzhirganskoe.</title>
        <authorList>
            <person name="Yang Q."/>
            <person name="Guo P.Y."/>
            <person name="Liu S.W."/>
            <person name="Li F.N."/>
            <person name="Sun C.H."/>
        </authorList>
    </citation>
    <scope>NUCLEOTIDE SEQUENCE</scope>
    <source>
        <strain evidence="1">G463</strain>
    </source>
</reference>
<name>A0A927J9T9_9ACTN</name>
<protein>
    <submittedName>
        <fullName evidence="1">Uncharacterized protein</fullName>
    </submittedName>
</protein>
<proteinExistence type="predicted"/>
<gene>
    <name evidence="1" type="ORF">HT102_01650</name>
</gene>
<accession>A0A927J9T9</accession>
<dbReference type="EMBL" id="JACYWE010000001">
    <property type="protein sequence ID" value="MBD8505195.1"/>
    <property type="molecule type" value="Genomic_DNA"/>
</dbReference>
<evidence type="ECO:0000313" key="1">
    <source>
        <dbReference type="EMBL" id="MBD8505195.1"/>
    </source>
</evidence>
<keyword evidence="2" id="KW-1185">Reference proteome</keyword>
<dbReference type="Proteomes" id="UP000642993">
    <property type="component" value="Unassembled WGS sequence"/>
</dbReference>